<proteinExistence type="predicted"/>
<evidence type="ECO:0000313" key="1">
    <source>
        <dbReference type="EMBL" id="OGY93842.1"/>
    </source>
</evidence>
<protein>
    <recommendedName>
        <fullName evidence="3">Phosphoserine phosphatase</fullName>
    </recommendedName>
</protein>
<dbReference type="Gene3D" id="3.40.50.1000">
    <property type="entry name" value="HAD superfamily/HAD-like"/>
    <property type="match status" value="1"/>
</dbReference>
<sequence>MSKPKEIALIYDFDGTLAEGNLPDHKLLPDIGIDKESFWQEVEKITEEKDIDGVLAYMYLLAKYAKEKNFKLSRKILNGYGQDVPLFSGVQDWFERINSYSAKISNNDYILKHYVISSGLYEIMEATSIAKHFQTIFASKYIFDDQDNLLYPGVAINYTTKTQYLFRINKGILNHHDNKGLNKWMVMKKRPVSFERMIYLGDGDTDIPAMKMVKFHGGSSLGVFGPKEWADTKHKEKIYKLISEDRVNYVAPADYSANSQLDVIIKGLLERIISEEK</sequence>
<gene>
    <name evidence="1" type="ORF">A2406_00625</name>
</gene>
<dbReference type="SUPFAM" id="SSF56784">
    <property type="entry name" value="HAD-like"/>
    <property type="match status" value="1"/>
</dbReference>
<evidence type="ECO:0000313" key="2">
    <source>
        <dbReference type="Proteomes" id="UP000177626"/>
    </source>
</evidence>
<dbReference type="InterPro" id="IPR023214">
    <property type="entry name" value="HAD_sf"/>
</dbReference>
<evidence type="ECO:0008006" key="3">
    <source>
        <dbReference type="Google" id="ProtNLM"/>
    </source>
</evidence>
<dbReference type="AlphaFoldDB" id="A0A1G2BXH1"/>
<organism evidence="1 2">
    <name type="scientific">Candidatus Komeilibacteria bacterium RIFOXYC1_FULL_37_11</name>
    <dbReference type="NCBI Taxonomy" id="1798555"/>
    <lineage>
        <taxon>Bacteria</taxon>
        <taxon>Candidatus Komeiliibacteriota</taxon>
    </lineage>
</organism>
<accession>A0A1G2BXH1</accession>
<name>A0A1G2BXH1_9BACT</name>
<dbReference type="EMBL" id="MHKQ01000016">
    <property type="protein sequence ID" value="OGY93842.1"/>
    <property type="molecule type" value="Genomic_DNA"/>
</dbReference>
<dbReference type="InterPro" id="IPR036412">
    <property type="entry name" value="HAD-like_sf"/>
</dbReference>
<reference evidence="1 2" key="1">
    <citation type="journal article" date="2016" name="Nat. Commun.">
        <title>Thousands of microbial genomes shed light on interconnected biogeochemical processes in an aquifer system.</title>
        <authorList>
            <person name="Anantharaman K."/>
            <person name="Brown C.T."/>
            <person name="Hug L.A."/>
            <person name="Sharon I."/>
            <person name="Castelle C.J."/>
            <person name="Probst A.J."/>
            <person name="Thomas B.C."/>
            <person name="Singh A."/>
            <person name="Wilkins M.J."/>
            <person name="Karaoz U."/>
            <person name="Brodie E.L."/>
            <person name="Williams K.H."/>
            <person name="Hubbard S.S."/>
            <person name="Banfield J.F."/>
        </authorList>
    </citation>
    <scope>NUCLEOTIDE SEQUENCE [LARGE SCALE GENOMIC DNA]</scope>
</reference>
<comment type="caution">
    <text evidence="1">The sequence shown here is derived from an EMBL/GenBank/DDBJ whole genome shotgun (WGS) entry which is preliminary data.</text>
</comment>
<dbReference type="Proteomes" id="UP000177626">
    <property type="component" value="Unassembled WGS sequence"/>
</dbReference>